<feature type="transmembrane region" description="Helical" evidence="8">
    <location>
        <begin position="482"/>
        <end position="500"/>
    </location>
</feature>
<keyword evidence="4 8" id="KW-0812">Transmembrane</keyword>
<feature type="transmembrane region" description="Helical" evidence="8">
    <location>
        <begin position="33"/>
        <end position="51"/>
    </location>
</feature>
<dbReference type="GO" id="GO:0005886">
    <property type="term" value="C:plasma membrane"/>
    <property type="evidence" value="ECO:0007669"/>
    <property type="project" value="UniProtKB-SubCell"/>
</dbReference>
<feature type="transmembrane region" description="Helical" evidence="8">
    <location>
        <begin position="184"/>
        <end position="204"/>
    </location>
</feature>
<dbReference type="InterPro" id="IPR050171">
    <property type="entry name" value="MFS_Transporters"/>
</dbReference>
<dbReference type="InterPro" id="IPR005279">
    <property type="entry name" value="Dipep/tripep_permease"/>
</dbReference>
<feature type="transmembrane region" description="Helical" evidence="8">
    <location>
        <begin position="379"/>
        <end position="398"/>
    </location>
</feature>
<dbReference type="PANTHER" id="PTHR23517">
    <property type="entry name" value="RESISTANCE PROTEIN MDTM, PUTATIVE-RELATED-RELATED"/>
    <property type="match status" value="1"/>
</dbReference>
<feature type="transmembrane region" description="Helical" evidence="8">
    <location>
        <begin position="116"/>
        <end position="134"/>
    </location>
</feature>
<name>A0A2S9H5G6_9BURK</name>
<dbReference type="Proteomes" id="UP000237839">
    <property type="component" value="Unassembled WGS sequence"/>
</dbReference>
<keyword evidence="7 8" id="KW-0472">Membrane</keyword>
<dbReference type="Gene3D" id="1.20.1250.20">
    <property type="entry name" value="MFS general substrate transporter like domains"/>
    <property type="match status" value="3"/>
</dbReference>
<dbReference type="GO" id="GO:1904680">
    <property type="term" value="F:peptide transmembrane transporter activity"/>
    <property type="evidence" value="ECO:0007669"/>
    <property type="project" value="InterPro"/>
</dbReference>
<evidence type="ECO:0000256" key="4">
    <source>
        <dbReference type="ARBA" id="ARBA00022692"/>
    </source>
</evidence>
<evidence type="ECO:0000256" key="2">
    <source>
        <dbReference type="ARBA" id="ARBA00022448"/>
    </source>
</evidence>
<feature type="transmembrane region" description="Helical" evidence="8">
    <location>
        <begin position="93"/>
        <end position="110"/>
    </location>
</feature>
<feature type="transmembrane region" description="Helical" evidence="8">
    <location>
        <begin position="444"/>
        <end position="462"/>
    </location>
</feature>
<evidence type="ECO:0000256" key="5">
    <source>
        <dbReference type="ARBA" id="ARBA00022856"/>
    </source>
</evidence>
<evidence type="ECO:0000313" key="10">
    <source>
        <dbReference type="Proteomes" id="UP000237839"/>
    </source>
</evidence>
<keyword evidence="10" id="KW-1185">Reference proteome</keyword>
<evidence type="ECO:0000256" key="6">
    <source>
        <dbReference type="ARBA" id="ARBA00022989"/>
    </source>
</evidence>
<dbReference type="Pfam" id="PF00854">
    <property type="entry name" value="PTR2"/>
    <property type="match status" value="2"/>
</dbReference>
<dbReference type="InterPro" id="IPR036259">
    <property type="entry name" value="MFS_trans_sf"/>
</dbReference>
<protein>
    <submittedName>
        <fullName evidence="9">Amino acid/peptide transporter (Peptide:H+ symporter)</fullName>
    </submittedName>
</protein>
<dbReference type="InterPro" id="IPR018456">
    <property type="entry name" value="PTR2_symporter_CS"/>
</dbReference>
<evidence type="ECO:0000313" key="9">
    <source>
        <dbReference type="EMBL" id="PRC95222.1"/>
    </source>
</evidence>
<feature type="transmembrane region" description="Helical" evidence="8">
    <location>
        <begin position="410"/>
        <end position="432"/>
    </location>
</feature>
<proteinExistence type="predicted"/>
<evidence type="ECO:0000256" key="7">
    <source>
        <dbReference type="ARBA" id="ARBA00023136"/>
    </source>
</evidence>
<dbReference type="InterPro" id="IPR000109">
    <property type="entry name" value="POT_fam"/>
</dbReference>
<dbReference type="NCBIfam" id="TIGR00924">
    <property type="entry name" value="yjdL_sub1_fam"/>
    <property type="match status" value="1"/>
</dbReference>
<keyword evidence="3" id="KW-1003">Cell membrane</keyword>
<dbReference type="GO" id="GO:0006857">
    <property type="term" value="P:oligopeptide transport"/>
    <property type="evidence" value="ECO:0007669"/>
    <property type="project" value="InterPro"/>
</dbReference>
<comment type="caution">
    <text evidence="9">The sequence shown here is derived from an EMBL/GenBank/DDBJ whole genome shotgun (WGS) entry which is preliminary data.</text>
</comment>
<evidence type="ECO:0000256" key="1">
    <source>
        <dbReference type="ARBA" id="ARBA00004651"/>
    </source>
</evidence>
<dbReference type="SUPFAM" id="SSF103473">
    <property type="entry name" value="MFS general substrate transporter"/>
    <property type="match status" value="1"/>
</dbReference>
<sequence>MNTQPSANPAQASVMGHPEGLFFLFFTEMWERFSYYGMRSLLVLFLISSTAKGGWGWERADALSLYGSYTFWVYVTGILGGYLADKVLGARKAVVIGGFIISAGHICLTLETHATFYLGLALLVAGTGLFKPNISTIVGQLYGKGEAEDEKRDAGYTLFYMGVNSGAFFGMALCGYIGEKISWSYGFGLAGFFMVLGALQFYFVQGVFGNIGGVVKDAPIAVAEVEEHAHIVRDRLIAIGIFSAVTIFFWMAFEQAGGSMTIFAADYTDRTLEGTTGMIFKVVNTLLLVIPTMVLTWVLFTLSRATVKRYPLSNFLIFTCFAAVWGLLIWMLGREFASDKSEIAATWFGILNSFFIIILAPFFSRLWQDYWKPSGPIKFATGLILLGIGFGVLAYGASGIPSGAKTASVSIIWLVLAYLFHTMGELCVSPVGLSYISKLAPSRLLGLMFGVWFVMTAIANYLAGMTGSFIDKISSTYSLSTFFLIFTLLPIGAGLGMMLINKWMLRKMHGVH</sequence>
<feature type="transmembrane region" description="Helical" evidence="8">
    <location>
        <begin position="236"/>
        <end position="253"/>
    </location>
</feature>
<keyword evidence="6 8" id="KW-1133">Transmembrane helix</keyword>
<reference evidence="9 10" key="1">
    <citation type="submission" date="2018-02" db="EMBL/GenBank/DDBJ databases">
        <title>Solimicrobium silvestre gen. nov., sp. nov., isolated from alpine forest soil.</title>
        <authorList>
            <person name="Margesin R."/>
            <person name="Albuquerque L."/>
            <person name="Zhang D.-C."/>
            <person name="Froufe H.J.C."/>
            <person name="Severino R."/>
            <person name="Roxo I."/>
            <person name="Egas C."/>
            <person name="Da Costa M.S."/>
        </authorList>
    </citation>
    <scope>NUCLEOTIDE SEQUENCE [LARGE SCALE GENOMIC DNA]</scope>
    <source>
        <strain evidence="9 10">S20-91</strain>
    </source>
</reference>
<dbReference type="RefSeq" id="WP_207769584.1">
    <property type="nucleotide sequence ID" value="NZ_PUGF01000001.1"/>
</dbReference>
<feature type="transmembrane region" description="Helical" evidence="8">
    <location>
        <begin position="344"/>
        <end position="367"/>
    </location>
</feature>
<comment type="subcellular location">
    <subcellularLocation>
        <location evidence="1">Cell membrane</location>
        <topology evidence="1">Multi-pass membrane protein</topology>
    </subcellularLocation>
</comment>
<organism evidence="9 10">
    <name type="scientific">Solimicrobium silvestre</name>
    <dbReference type="NCBI Taxonomy" id="2099400"/>
    <lineage>
        <taxon>Bacteria</taxon>
        <taxon>Pseudomonadati</taxon>
        <taxon>Pseudomonadota</taxon>
        <taxon>Betaproteobacteria</taxon>
        <taxon>Burkholderiales</taxon>
        <taxon>Oxalobacteraceae</taxon>
        <taxon>Solimicrobium</taxon>
    </lineage>
</organism>
<keyword evidence="2" id="KW-0813">Transport</keyword>
<gene>
    <name evidence="9" type="ORF">S2091_0417</name>
</gene>
<feature type="transmembrane region" description="Helical" evidence="8">
    <location>
        <begin position="155"/>
        <end position="178"/>
    </location>
</feature>
<dbReference type="PROSITE" id="PS01022">
    <property type="entry name" value="PTR2_1"/>
    <property type="match status" value="1"/>
</dbReference>
<evidence type="ECO:0000256" key="3">
    <source>
        <dbReference type="ARBA" id="ARBA00022475"/>
    </source>
</evidence>
<feature type="transmembrane region" description="Helical" evidence="8">
    <location>
        <begin position="312"/>
        <end position="332"/>
    </location>
</feature>
<feature type="transmembrane region" description="Helical" evidence="8">
    <location>
        <begin position="278"/>
        <end position="300"/>
    </location>
</feature>
<accession>A0A2S9H5G6</accession>
<feature type="transmembrane region" description="Helical" evidence="8">
    <location>
        <begin position="63"/>
        <end position="84"/>
    </location>
</feature>
<dbReference type="PANTHER" id="PTHR23517:SF15">
    <property type="entry name" value="PROTON-DEPENDENT OLIGOPEPTIDE FAMILY TRANSPORT PROTEIN"/>
    <property type="match status" value="1"/>
</dbReference>
<dbReference type="EMBL" id="PUGF01000001">
    <property type="protein sequence ID" value="PRC95222.1"/>
    <property type="molecule type" value="Genomic_DNA"/>
</dbReference>
<keyword evidence="5" id="KW-0571">Peptide transport</keyword>
<dbReference type="CDD" id="cd17346">
    <property type="entry name" value="MFS_DtpA_like"/>
    <property type="match status" value="1"/>
</dbReference>
<keyword evidence="5" id="KW-0653">Protein transport</keyword>
<dbReference type="AlphaFoldDB" id="A0A2S9H5G6"/>
<evidence type="ECO:0000256" key="8">
    <source>
        <dbReference type="SAM" id="Phobius"/>
    </source>
</evidence>